<gene>
    <name evidence="1" type="ORF">AWB65_02189</name>
</gene>
<sequence length="53" mass="5639">MREQATLDCLILCLCGSSCTTTRHQSGEFCKTLDAMLCCGNDWPGISSAAAQP</sequence>
<evidence type="ECO:0000313" key="1">
    <source>
        <dbReference type="EMBL" id="SAL32927.1"/>
    </source>
</evidence>
<dbReference type="EMBL" id="FCNW02000008">
    <property type="protein sequence ID" value="SAL32927.1"/>
    <property type="molecule type" value="Genomic_DNA"/>
</dbReference>
<organism evidence="1 2">
    <name type="scientific">Caballeronia humi</name>
    <dbReference type="NCBI Taxonomy" id="326474"/>
    <lineage>
        <taxon>Bacteria</taxon>
        <taxon>Pseudomonadati</taxon>
        <taxon>Pseudomonadota</taxon>
        <taxon>Betaproteobacteria</taxon>
        <taxon>Burkholderiales</taxon>
        <taxon>Burkholderiaceae</taxon>
        <taxon>Caballeronia</taxon>
    </lineage>
</organism>
<reference evidence="1" key="1">
    <citation type="submission" date="2016-01" db="EMBL/GenBank/DDBJ databases">
        <authorList>
            <person name="Peeters C."/>
        </authorList>
    </citation>
    <scope>NUCLEOTIDE SEQUENCE [LARGE SCALE GENOMIC DNA]</scope>
    <source>
        <strain evidence="1">LMG 22934</strain>
    </source>
</reference>
<accession>A0A158GM37</accession>
<dbReference type="Proteomes" id="UP000054977">
    <property type="component" value="Unassembled WGS sequence"/>
</dbReference>
<comment type="caution">
    <text evidence="1">The sequence shown here is derived from an EMBL/GenBank/DDBJ whole genome shotgun (WGS) entry which is preliminary data.</text>
</comment>
<dbReference type="AlphaFoldDB" id="A0A158GM37"/>
<keyword evidence="2" id="KW-1185">Reference proteome</keyword>
<evidence type="ECO:0000313" key="2">
    <source>
        <dbReference type="Proteomes" id="UP000054977"/>
    </source>
</evidence>
<protein>
    <submittedName>
        <fullName evidence="1">Uncharacterized protein</fullName>
    </submittedName>
</protein>
<proteinExistence type="predicted"/>
<name>A0A158GM37_9BURK</name>
<dbReference type="STRING" id="326474.AWB65_02189"/>